<evidence type="ECO:0000256" key="2">
    <source>
        <dbReference type="SAM" id="SignalP"/>
    </source>
</evidence>
<accession>A0A077RB57</accession>
<feature type="region of interest" description="Disordered" evidence="1">
    <location>
        <begin position="60"/>
        <end position="126"/>
    </location>
</feature>
<evidence type="ECO:0000256" key="1">
    <source>
        <dbReference type="SAM" id="MobiDB-lite"/>
    </source>
</evidence>
<dbReference type="EMBL" id="HG529698">
    <property type="protein sequence ID" value="CDI56768.1"/>
    <property type="molecule type" value="Genomic_DNA"/>
</dbReference>
<feature type="chain" id="PRO_5001723038" evidence="2">
    <location>
        <begin position="22"/>
        <end position="146"/>
    </location>
</feature>
<feature type="compositionally biased region" description="Polar residues" evidence="1">
    <location>
        <begin position="72"/>
        <end position="89"/>
    </location>
</feature>
<feature type="compositionally biased region" description="Polar residues" evidence="1">
    <location>
        <begin position="104"/>
        <end position="114"/>
    </location>
</feature>
<name>A0A077RB57_9BASI</name>
<keyword evidence="2" id="KW-0732">Signal</keyword>
<dbReference type="AlphaFoldDB" id="A0A077RB57"/>
<reference evidence="3" key="1">
    <citation type="journal article" date="2014" name="Genome Biol. Evol.">
        <title>Gene Loss Rather Than Gene Gain Is Associated with a Host Jump from Monocots to Dicots in the Smut Fungus Melanopsichium pennsylvanicum.</title>
        <authorList>
            <person name="Sharma R."/>
            <person name="Mishra B."/>
            <person name="Runge F."/>
            <person name="Thines M."/>
        </authorList>
    </citation>
    <scope>NUCLEOTIDE SEQUENCE</scope>
    <source>
        <strain evidence="3">4</strain>
    </source>
</reference>
<protein>
    <submittedName>
        <fullName evidence="3">Uncharacterized protein</fullName>
    </submittedName>
</protein>
<sequence length="146" mass="16366">MRNSFALIFGLIFLWATLITAAPFRGVGLGALENSAEALEESTGSITDRLGRMNLGQQNAVPSNAYRRPPAFNSQPRPLQPARSFSGSNLRIEIENSRRPPAVSPNNVPETSGQGPRLQRSEGWDRRRWEQAIRNHEEEMNHSAEW</sequence>
<feature type="signal peptide" evidence="2">
    <location>
        <begin position="1"/>
        <end position="21"/>
    </location>
</feature>
<proteinExistence type="predicted"/>
<evidence type="ECO:0000313" key="3">
    <source>
        <dbReference type="EMBL" id="CDI56768.1"/>
    </source>
</evidence>
<organism evidence="3">
    <name type="scientific">Melanopsichium pennsylvanicum 4</name>
    <dbReference type="NCBI Taxonomy" id="1398559"/>
    <lineage>
        <taxon>Eukaryota</taxon>
        <taxon>Fungi</taxon>
        <taxon>Dikarya</taxon>
        <taxon>Basidiomycota</taxon>
        <taxon>Ustilaginomycotina</taxon>
        <taxon>Ustilaginomycetes</taxon>
        <taxon>Ustilaginales</taxon>
        <taxon>Ustilaginaceae</taxon>
        <taxon>Melanopsichium</taxon>
    </lineage>
</organism>